<evidence type="ECO:0000313" key="4">
    <source>
        <dbReference type="Proteomes" id="UP000299102"/>
    </source>
</evidence>
<gene>
    <name evidence="3" type="ORF">EVAR_68368_1</name>
</gene>
<accession>A0A4C1YYY0</accession>
<evidence type="ECO:0000313" key="3">
    <source>
        <dbReference type="EMBL" id="GBP80014.1"/>
    </source>
</evidence>
<evidence type="ECO:0000256" key="1">
    <source>
        <dbReference type="SAM" id="MobiDB-lite"/>
    </source>
</evidence>
<keyword evidence="2" id="KW-1133">Transmembrane helix</keyword>
<keyword evidence="2" id="KW-0472">Membrane</keyword>
<dbReference type="EMBL" id="BGZK01001442">
    <property type="protein sequence ID" value="GBP80014.1"/>
    <property type="molecule type" value="Genomic_DNA"/>
</dbReference>
<keyword evidence="4" id="KW-1185">Reference proteome</keyword>
<comment type="caution">
    <text evidence="3">The sequence shown here is derived from an EMBL/GenBank/DDBJ whole genome shotgun (WGS) entry which is preliminary data.</text>
</comment>
<keyword evidence="2" id="KW-0812">Transmembrane</keyword>
<protein>
    <submittedName>
        <fullName evidence="3">Uncharacterized protein</fullName>
    </submittedName>
</protein>
<dbReference type="AlphaFoldDB" id="A0A4C1YYY0"/>
<evidence type="ECO:0000256" key="2">
    <source>
        <dbReference type="SAM" id="Phobius"/>
    </source>
</evidence>
<dbReference type="Proteomes" id="UP000299102">
    <property type="component" value="Unassembled WGS sequence"/>
</dbReference>
<organism evidence="3 4">
    <name type="scientific">Eumeta variegata</name>
    <name type="common">Bagworm moth</name>
    <name type="synonym">Eumeta japonica</name>
    <dbReference type="NCBI Taxonomy" id="151549"/>
    <lineage>
        <taxon>Eukaryota</taxon>
        <taxon>Metazoa</taxon>
        <taxon>Ecdysozoa</taxon>
        <taxon>Arthropoda</taxon>
        <taxon>Hexapoda</taxon>
        <taxon>Insecta</taxon>
        <taxon>Pterygota</taxon>
        <taxon>Neoptera</taxon>
        <taxon>Endopterygota</taxon>
        <taxon>Lepidoptera</taxon>
        <taxon>Glossata</taxon>
        <taxon>Ditrysia</taxon>
        <taxon>Tineoidea</taxon>
        <taxon>Psychidae</taxon>
        <taxon>Oiketicinae</taxon>
        <taxon>Eumeta</taxon>
    </lineage>
</organism>
<sequence length="89" mass="10059">MSTKSGGSIKKQVKKRKKDPPDNNSSEDDEDNKHVPYFKRNDLRVILITLQEQFFQFTYKAQMKTQSSGLGCLAGGGGCVYLCASYLYR</sequence>
<name>A0A4C1YYY0_EUMVA</name>
<feature type="transmembrane region" description="Helical" evidence="2">
    <location>
        <begin position="70"/>
        <end position="88"/>
    </location>
</feature>
<proteinExistence type="predicted"/>
<feature type="region of interest" description="Disordered" evidence="1">
    <location>
        <begin position="1"/>
        <end position="35"/>
    </location>
</feature>
<reference evidence="3 4" key="1">
    <citation type="journal article" date="2019" name="Commun. Biol.">
        <title>The bagworm genome reveals a unique fibroin gene that provides high tensile strength.</title>
        <authorList>
            <person name="Kono N."/>
            <person name="Nakamura H."/>
            <person name="Ohtoshi R."/>
            <person name="Tomita M."/>
            <person name="Numata K."/>
            <person name="Arakawa K."/>
        </authorList>
    </citation>
    <scope>NUCLEOTIDE SEQUENCE [LARGE SCALE GENOMIC DNA]</scope>
</reference>